<dbReference type="GO" id="GO:0022857">
    <property type="term" value="F:transmembrane transporter activity"/>
    <property type="evidence" value="ECO:0007669"/>
    <property type="project" value="InterPro"/>
</dbReference>
<feature type="transmembrane region" description="Helical" evidence="7">
    <location>
        <begin position="141"/>
        <end position="164"/>
    </location>
</feature>
<reference evidence="9 10" key="1">
    <citation type="submission" date="2019-11" db="EMBL/GenBank/DDBJ databases">
        <authorList>
            <person name="Zheng R.K."/>
            <person name="Sun C.M."/>
        </authorList>
    </citation>
    <scope>NUCLEOTIDE SEQUENCE [LARGE SCALE GENOMIC DNA]</scope>
    <source>
        <strain evidence="9 10">WC007</strain>
    </source>
</reference>
<keyword evidence="2" id="KW-0813">Transport</keyword>
<dbReference type="PANTHER" id="PTHR43414">
    <property type="entry name" value="MULTIDRUG RESISTANCE PROTEIN MDTG"/>
    <property type="match status" value="1"/>
</dbReference>
<dbReference type="Gene3D" id="1.20.1250.20">
    <property type="entry name" value="MFS general substrate transporter like domains"/>
    <property type="match status" value="1"/>
</dbReference>
<dbReference type="PRINTS" id="PR01035">
    <property type="entry name" value="TCRTETA"/>
</dbReference>
<dbReference type="Pfam" id="PF07690">
    <property type="entry name" value="MFS_1"/>
    <property type="match status" value="1"/>
</dbReference>
<comment type="subcellular location">
    <subcellularLocation>
        <location evidence="1">Cell membrane</location>
        <topology evidence="1">Multi-pass membrane protein</topology>
    </subcellularLocation>
</comment>
<feature type="transmembrane region" description="Helical" evidence="7">
    <location>
        <begin position="357"/>
        <end position="379"/>
    </location>
</feature>
<feature type="domain" description="Major facilitator superfamily (MFS) profile" evidence="8">
    <location>
        <begin position="9"/>
        <end position="405"/>
    </location>
</feature>
<keyword evidence="5 7" id="KW-1133">Transmembrane helix</keyword>
<organism evidence="9 10">
    <name type="scientific">Maribellus comscasis</name>
    <dbReference type="NCBI Taxonomy" id="2681766"/>
    <lineage>
        <taxon>Bacteria</taxon>
        <taxon>Pseudomonadati</taxon>
        <taxon>Bacteroidota</taxon>
        <taxon>Bacteroidia</taxon>
        <taxon>Marinilabiliales</taxon>
        <taxon>Prolixibacteraceae</taxon>
        <taxon>Maribellus</taxon>
    </lineage>
</organism>
<dbReference type="InterPro" id="IPR011701">
    <property type="entry name" value="MFS"/>
</dbReference>
<dbReference type="EMBL" id="CP046401">
    <property type="protein sequence ID" value="QGY45814.1"/>
    <property type="molecule type" value="Genomic_DNA"/>
</dbReference>
<feature type="transmembrane region" description="Helical" evidence="7">
    <location>
        <begin position="300"/>
        <end position="316"/>
    </location>
</feature>
<dbReference type="PANTHER" id="PTHR43414:SF6">
    <property type="entry name" value="MULTIDRUG RESISTANCE PROTEIN MDTG"/>
    <property type="match status" value="1"/>
</dbReference>
<dbReference type="Proteomes" id="UP000428260">
    <property type="component" value="Chromosome"/>
</dbReference>
<evidence type="ECO:0000256" key="3">
    <source>
        <dbReference type="ARBA" id="ARBA00022475"/>
    </source>
</evidence>
<dbReference type="CDD" id="cd17325">
    <property type="entry name" value="MFS_MdtG_SLC18_like"/>
    <property type="match status" value="1"/>
</dbReference>
<sequence length="405" mass="44252">MSNLLLNKKFIVLLVCLFVVMTGYGILLPVLPFFIERLVASAGNGNTDISFHFSILTAIYPFALVFTAPFWGKVSDRTGPRALIILGLGGYSLMQIMIAFSTNLIMLYAARILGSLLSSFLVPVVNAYISDITTKEKRTRAIAWAGTAASAGVITGPGISGLLINNNLHFRWQSGHWMIDRFSVPFLALAILGVITLVASLFVLKRTKRVPATARRNLTFQIFPKGKWKSMGELLILSLIIQFAITLFESVFILYGKDVRNYSASFIGIGLLVCGLVMAILQPVIAKWGPLIFRNIKKQILYGFLIAGAVLMLFVWGQDNWFLITAIALFGLGTSLVIPNLIALISLQERESSGWALGMQSSFSGIGQIGGPLLGTAIYTLNRSAPFYIAGGLLVLVAFIQFNKK</sequence>
<keyword evidence="6 7" id="KW-0472">Membrane</keyword>
<accession>A0A6I6K729</accession>
<dbReference type="SUPFAM" id="SSF103473">
    <property type="entry name" value="MFS general substrate transporter"/>
    <property type="match status" value="1"/>
</dbReference>
<evidence type="ECO:0000313" key="9">
    <source>
        <dbReference type="EMBL" id="QGY45814.1"/>
    </source>
</evidence>
<evidence type="ECO:0000256" key="6">
    <source>
        <dbReference type="ARBA" id="ARBA00023136"/>
    </source>
</evidence>
<dbReference type="PROSITE" id="PS50850">
    <property type="entry name" value="MFS"/>
    <property type="match status" value="1"/>
</dbReference>
<dbReference type="RefSeq" id="WP_158868954.1">
    <property type="nucleotide sequence ID" value="NZ_CP046401.1"/>
</dbReference>
<evidence type="ECO:0000256" key="4">
    <source>
        <dbReference type="ARBA" id="ARBA00022692"/>
    </source>
</evidence>
<dbReference type="AlphaFoldDB" id="A0A6I6K729"/>
<feature type="transmembrane region" description="Helical" evidence="7">
    <location>
        <begin position="51"/>
        <end position="71"/>
    </location>
</feature>
<feature type="transmembrane region" description="Helical" evidence="7">
    <location>
        <begin position="83"/>
        <end position="102"/>
    </location>
</feature>
<feature type="transmembrane region" description="Helical" evidence="7">
    <location>
        <begin position="12"/>
        <end position="31"/>
    </location>
</feature>
<evidence type="ECO:0000256" key="2">
    <source>
        <dbReference type="ARBA" id="ARBA00022448"/>
    </source>
</evidence>
<feature type="transmembrane region" description="Helical" evidence="7">
    <location>
        <begin position="184"/>
        <end position="204"/>
    </location>
</feature>
<evidence type="ECO:0000256" key="7">
    <source>
        <dbReference type="SAM" id="Phobius"/>
    </source>
</evidence>
<gene>
    <name evidence="9" type="ORF">GM418_19690</name>
</gene>
<protein>
    <submittedName>
        <fullName evidence="9">MFS transporter</fullName>
    </submittedName>
</protein>
<feature type="transmembrane region" description="Helical" evidence="7">
    <location>
        <begin position="322"/>
        <end position="345"/>
    </location>
</feature>
<evidence type="ECO:0000259" key="8">
    <source>
        <dbReference type="PROSITE" id="PS50850"/>
    </source>
</evidence>
<dbReference type="GO" id="GO:0005886">
    <property type="term" value="C:plasma membrane"/>
    <property type="evidence" value="ECO:0007669"/>
    <property type="project" value="UniProtKB-SubCell"/>
</dbReference>
<feature type="transmembrane region" description="Helical" evidence="7">
    <location>
        <begin position="262"/>
        <end position="288"/>
    </location>
</feature>
<feature type="transmembrane region" description="Helical" evidence="7">
    <location>
        <begin position="108"/>
        <end position="129"/>
    </location>
</feature>
<dbReference type="InterPro" id="IPR036259">
    <property type="entry name" value="MFS_trans_sf"/>
</dbReference>
<evidence type="ECO:0000256" key="1">
    <source>
        <dbReference type="ARBA" id="ARBA00004651"/>
    </source>
</evidence>
<keyword evidence="3" id="KW-1003">Cell membrane</keyword>
<dbReference type="InterPro" id="IPR001958">
    <property type="entry name" value="Tet-R_TetA/multi-R_MdtG-like"/>
</dbReference>
<feature type="transmembrane region" description="Helical" evidence="7">
    <location>
        <begin position="385"/>
        <end position="402"/>
    </location>
</feature>
<keyword evidence="10" id="KW-1185">Reference proteome</keyword>
<dbReference type="KEGG" id="mcos:GM418_19690"/>
<proteinExistence type="predicted"/>
<feature type="transmembrane region" description="Helical" evidence="7">
    <location>
        <begin position="234"/>
        <end position="256"/>
    </location>
</feature>
<evidence type="ECO:0000313" key="10">
    <source>
        <dbReference type="Proteomes" id="UP000428260"/>
    </source>
</evidence>
<keyword evidence="4 7" id="KW-0812">Transmembrane</keyword>
<evidence type="ECO:0000256" key="5">
    <source>
        <dbReference type="ARBA" id="ARBA00022989"/>
    </source>
</evidence>
<dbReference type="InterPro" id="IPR020846">
    <property type="entry name" value="MFS_dom"/>
</dbReference>
<name>A0A6I6K729_9BACT</name>